<reference evidence="1 2" key="1">
    <citation type="submission" date="2019-02" db="EMBL/GenBank/DDBJ databases">
        <title>Deep-cultivation of Planctomycetes and their phenomic and genomic characterization uncovers novel biology.</title>
        <authorList>
            <person name="Wiegand S."/>
            <person name="Jogler M."/>
            <person name="Boedeker C."/>
            <person name="Pinto D."/>
            <person name="Vollmers J."/>
            <person name="Rivas-Marin E."/>
            <person name="Kohn T."/>
            <person name="Peeters S.H."/>
            <person name="Heuer A."/>
            <person name="Rast P."/>
            <person name="Oberbeckmann S."/>
            <person name="Bunk B."/>
            <person name="Jeske O."/>
            <person name="Meyerdierks A."/>
            <person name="Storesund J.E."/>
            <person name="Kallscheuer N."/>
            <person name="Luecker S."/>
            <person name="Lage O.M."/>
            <person name="Pohl T."/>
            <person name="Merkel B.J."/>
            <person name="Hornburger P."/>
            <person name="Mueller R.-W."/>
            <person name="Bruemmer F."/>
            <person name="Labrenz M."/>
            <person name="Spormann A.M."/>
            <person name="Op den Camp H."/>
            <person name="Overmann J."/>
            <person name="Amann R."/>
            <person name="Jetten M.S.M."/>
            <person name="Mascher T."/>
            <person name="Medema M.H."/>
            <person name="Devos D.P."/>
            <person name="Kaster A.-K."/>
            <person name="Ovreas L."/>
            <person name="Rohde M."/>
            <person name="Galperin M.Y."/>
            <person name="Jogler C."/>
        </authorList>
    </citation>
    <scope>NUCLEOTIDE SEQUENCE [LARGE SCALE GENOMIC DNA]</scope>
    <source>
        <strain evidence="1 2">SV_7m_r</strain>
    </source>
</reference>
<gene>
    <name evidence="1" type="ORF">SV7mr_00630</name>
</gene>
<protein>
    <recommendedName>
        <fullName evidence="3">DUF1499 domain-containing protein</fullName>
    </recommendedName>
</protein>
<dbReference type="Proteomes" id="UP000315003">
    <property type="component" value="Chromosome"/>
</dbReference>
<evidence type="ECO:0000313" key="1">
    <source>
        <dbReference type="EMBL" id="QDT57581.1"/>
    </source>
</evidence>
<keyword evidence="2" id="KW-1185">Reference proteome</keyword>
<name>A0A517SN82_9BACT</name>
<evidence type="ECO:0000313" key="2">
    <source>
        <dbReference type="Proteomes" id="UP000315003"/>
    </source>
</evidence>
<dbReference type="AlphaFoldDB" id="A0A517SN82"/>
<dbReference type="InterPro" id="IPR010865">
    <property type="entry name" value="DUF1499"/>
</dbReference>
<dbReference type="RefSeq" id="WP_419187918.1">
    <property type="nucleotide sequence ID" value="NZ_CP036272.1"/>
</dbReference>
<accession>A0A517SN82</accession>
<evidence type="ECO:0008006" key="3">
    <source>
        <dbReference type="Google" id="ProtNLM"/>
    </source>
</evidence>
<proteinExistence type="predicted"/>
<sequence>MKKMIPWLALIVTLLILGTIAAQIDDWGRDWTTNFAELSEQAEDPELRPLTLEMDADAAQALIMDWVQSQSHWSVLDDETAESEDTTPTALSVIRLTRSTKLFRFVDDITVRLTPVDGGFLSLHAESQSRLGKGDLGQNPRNLKELTQGIGRLAENRLSAPANQAPSS</sequence>
<dbReference type="EMBL" id="CP036272">
    <property type="protein sequence ID" value="QDT57581.1"/>
    <property type="molecule type" value="Genomic_DNA"/>
</dbReference>
<organism evidence="1 2">
    <name type="scientific">Stieleria bergensis</name>
    <dbReference type="NCBI Taxonomy" id="2528025"/>
    <lineage>
        <taxon>Bacteria</taxon>
        <taxon>Pseudomonadati</taxon>
        <taxon>Planctomycetota</taxon>
        <taxon>Planctomycetia</taxon>
        <taxon>Pirellulales</taxon>
        <taxon>Pirellulaceae</taxon>
        <taxon>Stieleria</taxon>
    </lineage>
</organism>
<dbReference type="Pfam" id="PF07386">
    <property type="entry name" value="DUF1499"/>
    <property type="match status" value="1"/>
</dbReference>